<feature type="region of interest" description="Disordered" evidence="1">
    <location>
        <begin position="310"/>
        <end position="340"/>
    </location>
</feature>
<dbReference type="PANTHER" id="PTHR46741:SF2">
    <property type="entry name" value="RIBOSOMAL PROTEIN L34AE"/>
    <property type="match status" value="1"/>
</dbReference>
<accession>A0A6N2NGD8</accession>
<keyword evidence="2" id="KW-1133">Transmembrane helix</keyword>
<evidence type="ECO:0000256" key="2">
    <source>
        <dbReference type="SAM" id="Phobius"/>
    </source>
</evidence>
<dbReference type="PANTHER" id="PTHR46741">
    <property type="entry name" value="OS09G0413600 PROTEIN"/>
    <property type="match status" value="1"/>
</dbReference>
<dbReference type="EMBL" id="CAADRP010002329">
    <property type="protein sequence ID" value="VFU66136.1"/>
    <property type="molecule type" value="Genomic_DNA"/>
</dbReference>
<sequence>MGFANAFLYQKLLPSAASFWLSVTILFLSLFGFFSRAMIRVKSDKSLEVKEPEVEVSEFKGIEGMDELEEKERPGQKQAEEPEVGVCEFKETNEADELEEKETPNFFFKFQFQTYREEGEPAVLSSVPPTSTNKYGHLSEKDFSHYLEEPEDASLAVKELHAGSNGEFLANKEIMEDGVLSDKGFAEKESEAESVREEIKEISADSVRAEYDVSRDDDAPFLTEEDFILSDSIISSHEFRSRYVASTSDGFLSDKDFKDVFELGILNGQTAEPIDENSELQHLNLNSGYEADGFDGEDSDRMEGLKKMEEAVQNPAKVEEDTEMLSDKDSEDNKKCSKKEHGCKQNEARYVLEMPKCNSQNSSAADSEDSNGLETLWEHQDLIEQLKMELKKVRATGLLPTIVEEDESPKIMEYLKPWKIDEKFQHEDRMGELHKFYRSYSERMRKFDILNYQKMYAMSFLQSKDPLQSMTRREAPAPALTSLLSQKFLLGKRKKSGSDPMVSFIRELHNDLEVVYVGQLCLSWEILHWQYEKALELWDSDPYGMRLYNEVAGEFQQFQVLLQRFIENEPFEGPRVQSYIKNRCVLRNLLQVPLLREDSMKGKRARRKGKDGDSITGDMLVEIMEESIRIFWQFLRSDKDAENVISKGRKGTQIEPQDATERELLTEVRTSLQKKEKRLKDISRSGSSILRKFQKHQGDNSDQVLCFFSQVDINLVSRVLNMSKVTTDQLLWCRSKLSKINFISRKIHVEHSFLLFPC</sequence>
<dbReference type="Pfam" id="PF07891">
    <property type="entry name" value="DUF1666"/>
    <property type="match status" value="1"/>
</dbReference>
<protein>
    <recommendedName>
        <fullName evidence="4">Ribosomal protein L34Ae</fullName>
    </recommendedName>
</protein>
<gene>
    <name evidence="3" type="ORF">SVIM_LOCUS511692</name>
</gene>
<feature type="compositionally biased region" description="Basic and acidic residues" evidence="1">
    <location>
        <begin position="325"/>
        <end position="340"/>
    </location>
</feature>
<dbReference type="InterPro" id="IPR012870">
    <property type="entry name" value="DUF1666"/>
</dbReference>
<proteinExistence type="predicted"/>
<keyword evidence="2" id="KW-0472">Membrane</keyword>
<organism evidence="3">
    <name type="scientific">Salix viminalis</name>
    <name type="common">Common osier</name>
    <name type="synonym">Basket willow</name>
    <dbReference type="NCBI Taxonomy" id="40686"/>
    <lineage>
        <taxon>Eukaryota</taxon>
        <taxon>Viridiplantae</taxon>
        <taxon>Streptophyta</taxon>
        <taxon>Embryophyta</taxon>
        <taxon>Tracheophyta</taxon>
        <taxon>Spermatophyta</taxon>
        <taxon>Magnoliopsida</taxon>
        <taxon>eudicotyledons</taxon>
        <taxon>Gunneridae</taxon>
        <taxon>Pentapetalae</taxon>
        <taxon>rosids</taxon>
        <taxon>fabids</taxon>
        <taxon>Malpighiales</taxon>
        <taxon>Salicaceae</taxon>
        <taxon>Saliceae</taxon>
        <taxon>Salix</taxon>
    </lineage>
</organism>
<evidence type="ECO:0008006" key="4">
    <source>
        <dbReference type="Google" id="ProtNLM"/>
    </source>
</evidence>
<reference evidence="3" key="1">
    <citation type="submission" date="2019-03" db="EMBL/GenBank/DDBJ databases">
        <authorList>
            <person name="Mank J."/>
            <person name="Almeida P."/>
        </authorList>
    </citation>
    <scope>NUCLEOTIDE SEQUENCE</scope>
    <source>
        <strain evidence="3">78183</strain>
    </source>
</reference>
<evidence type="ECO:0000256" key="1">
    <source>
        <dbReference type="SAM" id="MobiDB-lite"/>
    </source>
</evidence>
<evidence type="ECO:0000313" key="3">
    <source>
        <dbReference type="EMBL" id="VFU66136.1"/>
    </source>
</evidence>
<dbReference type="AlphaFoldDB" id="A0A6N2NGD8"/>
<name>A0A6N2NGD8_SALVM</name>
<feature type="transmembrane region" description="Helical" evidence="2">
    <location>
        <begin position="12"/>
        <end position="34"/>
    </location>
</feature>
<keyword evidence="2" id="KW-0812">Transmembrane</keyword>